<dbReference type="InterPro" id="IPR007857">
    <property type="entry name" value="Arg_MeTrfase_PRMT5"/>
</dbReference>
<dbReference type="InterPro" id="IPR029063">
    <property type="entry name" value="SAM-dependent_MTases_sf"/>
</dbReference>
<feature type="active site" description="Proton donor/acceptor" evidence="5">
    <location>
        <position position="377"/>
    </location>
</feature>
<keyword evidence="3 4" id="KW-0949">S-adenosyl-L-methionine</keyword>
<dbReference type="GO" id="GO:0005634">
    <property type="term" value="C:nucleus"/>
    <property type="evidence" value="ECO:0007669"/>
    <property type="project" value="TreeGrafter"/>
</dbReference>
<feature type="domain" description="PRMT5 arginine-N-methyltransferase" evidence="8">
    <location>
        <begin position="247"/>
        <end position="402"/>
    </location>
</feature>
<name>A0A9W8LLS7_9FUNG</name>
<dbReference type="Gene3D" id="3.40.50.150">
    <property type="entry name" value="Vaccinia Virus protein VP39"/>
    <property type="match status" value="1"/>
</dbReference>
<evidence type="ECO:0000256" key="1">
    <source>
        <dbReference type="ARBA" id="ARBA00022603"/>
    </source>
</evidence>
<evidence type="ECO:0000256" key="7">
    <source>
        <dbReference type="PIRSR" id="PIRSR015894-3"/>
    </source>
</evidence>
<feature type="domain" description="PRMT5 oligomerisation" evidence="10">
    <location>
        <begin position="411"/>
        <end position="575"/>
    </location>
</feature>
<sequence length="577" mass="63525">MSYADKVVAVGVEPVQPIDDADAYIADDPSVQGADFVIIPITKGTPRVGASGFFALEDMVVRSSTNGYAIVGKTASWAGGPDDDALLTHQIAYARYVGLKRMMAPGPGPDTSLAEFARGLMQRISGDQAIEALLVRTDADAQSWRRWRRVRDMCGHSRALELALVLDDSCNFDRWRAEPVKLLIIPSAMFIPNDAGHPVLRRRDQKLVRQLADMGAAVAVQHTGDAGRHMAYLRFLLRPADRDAAALYSDAYRDVLQVPLQPLMDHLESETYATFEADLAKYDAYELAILRALQDSPQETPLVVVAGAGRGPLVARVLSAAKRAERPVRVVALEKNPGAMVELQRRNRLEWRDAVDLVFGDMRSHEPAEPADVLVSELLGSFGDNELAPECMDAAARRLLRPGGTCIPQTYAAYLAPLSSATLHARAAQYEGGHGLETPYVVNMHAAQLLAPSQRLWAFDHGERPAEPICFARHRRAEFAVDVAAVVHGFAGYFDAVLYADVRLSIRPEDHTADMHSWFPMFFPLAAPLNVEEGERVVVDVWRRCGAGRVWYEWVAQTPTAASVVHNVNGRQHWIGQ</sequence>
<dbReference type="InterPro" id="IPR035075">
    <property type="entry name" value="PRMT5"/>
</dbReference>
<dbReference type="CDD" id="cd02440">
    <property type="entry name" value="AdoMet_MTases"/>
    <property type="match status" value="1"/>
</dbReference>
<evidence type="ECO:0000313" key="12">
    <source>
        <dbReference type="Proteomes" id="UP001140172"/>
    </source>
</evidence>
<reference evidence="11" key="1">
    <citation type="submission" date="2022-07" db="EMBL/GenBank/DDBJ databases">
        <title>Phylogenomic reconstructions and comparative analyses of Kickxellomycotina fungi.</title>
        <authorList>
            <person name="Reynolds N.K."/>
            <person name="Stajich J.E."/>
            <person name="Barry K."/>
            <person name="Grigoriev I.V."/>
            <person name="Crous P."/>
            <person name="Smith M.E."/>
        </authorList>
    </citation>
    <scope>NUCLEOTIDE SEQUENCE</scope>
    <source>
        <strain evidence="11">BCRC 34489</strain>
    </source>
</reference>
<evidence type="ECO:0000256" key="3">
    <source>
        <dbReference type="ARBA" id="ARBA00022691"/>
    </source>
</evidence>
<dbReference type="Gene3D" id="3.20.20.150">
    <property type="entry name" value="Divalent-metal-dependent TIM barrel enzymes"/>
    <property type="match status" value="1"/>
</dbReference>
<evidence type="ECO:0000256" key="6">
    <source>
        <dbReference type="PIRSR" id="PIRSR015894-2"/>
    </source>
</evidence>
<dbReference type="InterPro" id="IPR035248">
    <property type="entry name" value="PRMT5_C"/>
</dbReference>
<dbReference type="PANTHER" id="PTHR10738:SF0">
    <property type="entry name" value="PROTEIN ARGININE N-METHYLTRANSFERASE 5"/>
    <property type="match status" value="1"/>
</dbReference>
<feature type="active site" description="Proton donor/acceptor" evidence="5">
    <location>
        <position position="386"/>
    </location>
</feature>
<dbReference type="PROSITE" id="PS51678">
    <property type="entry name" value="SAM_MT_PRMT"/>
    <property type="match status" value="1"/>
</dbReference>
<dbReference type="Gene3D" id="2.70.160.11">
    <property type="entry name" value="Hnrnp arginine n-methyltransferase1"/>
    <property type="match status" value="1"/>
</dbReference>
<dbReference type="GO" id="GO:0016274">
    <property type="term" value="F:protein-arginine N-methyltransferase activity"/>
    <property type="evidence" value="ECO:0007669"/>
    <property type="project" value="InterPro"/>
</dbReference>
<feature type="domain" description="PRMT5 TIM barrel" evidence="9">
    <location>
        <begin position="51"/>
        <end position="222"/>
    </location>
</feature>
<keyword evidence="12" id="KW-1185">Reference proteome</keyword>
<comment type="caution">
    <text evidence="11">The sequence shown here is derived from an EMBL/GenBank/DDBJ whole genome shotgun (WGS) entry which is preliminary data.</text>
</comment>
<dbReference type="GO" id="GO:0032259">
    <property type="term" value="P:methylation"/>
    <property type="evidence" value="ECO:0007669"/>
    <property type="project" value="UniProtKB-KW"/>
</dbReference>
<comment type="similarity">
    <text evidence="4">Belongs to the class I-like SAM-binding methyltransferase superfamily.</text>
</comment>
<dbReference type="Pfam" id="PF05185">
    <property type="entry name" value="PRMT5"/>
    <property type="match status" value="1"/>
</dbReference>
<feature type="binding site" evidence="6">
    <location>
        <begin position="361"/>
        <end position="362"/>
    </location>
    <ligand>
        <name>S-adenosyl-L-methionine</name>
        <dbReference type="ChEBI" id="CHEBI:59789"/>
    </ligand>
</feature>
<accession>A0A9W8LLS7</accession>
<keyword evidence="1 4" id="KW-0489">Methyltransferase</keyword>
<protein>
    <recommendedName>
        <fullName evidence="4">Protein arginine N-methyltransferase</fullName>
    </recommendedName>
</protein>
<dbReference type="Pfam" id="PF17286">
    <property type="entry name" value="PRMT5_C"/>
    <property type="match status" value="1"/>
</dbReference>
<dbReference type="PIRSF" id="PIRSF015894">
    <property type="entry name" value="Skb1_MeTrfase"/>
    <property type="match status" value="1"/>
</dbReference>
<evidence type="ECO:0000259" key="8">
    <source>
        <dbReference type="Pfam" id="PF05185"/>
    </source>
</evidence>
<dbReference type="InterPro" id="IPR035247">
    <property type="entry name" value="PRMT5_TIM"/>
</dbReference>
<dbReference type="GO" id="GO:0006355">
    <property type="term" value="P:regulation of DNA-templated transcription"/>
    <property type="evidence" value="ECO:0007669"/>
    <property type="project" value="TreeGrafter"/>
</dbReference>
<evidence type="ECO:0000256" key="4">
    <source>
        <dbReference type="PIRNR" id="PIRNR015894"/>
    </source>
</evidence>
<evidence type="ECO:0000256" key="2">
    <source>
        <dbReference type="ARBA" id="ARBA00022679"/>
    </source>
</evidence>
<proteinExistence type="inferred from homology"/>
<feature type="site" description="Critical for specifying symmetric addition of methyl groups" evidence="7">
    <location>
        <position position="275"/>
    </location>
</feature>
<evidence type="ECO:0000259" key="9">
    <source>
        <dbReference type="Pfam" id="PF17285"/>
    </source>
</evidence>
<evidence type="ECO:0000256" key="5">
    <source>
        <dbReference type="PIRSR" id="PIRSR015894-1"/>
    </source>
</evidence>
<dbReference type="GO" id="GO:0005829">
    <property type="term" value="C:cytosol"/>
    <property type="evidence" value="ECO:0007669"/>
    <property type="project" value="TreeGrafter"/>
</dbReference>
<keyword evidence="2 4" id="KW-0808">Transferase</keyword>
<gene>
    <name evidence="11" type="ORF">GGI15_002009</name>
</gene>
<dbReference type="SUPFAM" id="SSF53335">
    <property type="entry name" value="S-adenosyl-L-methionine-dependent methyltransferases"/>
    <property type="match status" value="1"/>
</dbReference>
<dbReference type="PANTHER" id="PTHR10738">
    <property type="entry name" value="PROTEIN ARGININE N-METHYLTRANSFERASE 5"/>
    <property type="match status" value="1"/>
</dbReference>
<dbReference type="OrthoDB" id="1368803at2759"/>
<evidence type="ECO:0000259" key="10">
    <source>
        <dbReference type="Pfam" id="PF17286"/>
    </source>
</evidence>
<feature type="binding site" evidence="6">
    <location>
        <position position="272"/>
    </location>
    <ligand>
        <name>S-adenosyl-L-methionine</name>
        <dbReference type="ChEBI" id="CHEBI:59789"/>
    </ligand>
</feature>
<evidence type="ECO:0000313" key="11">
    <source>
        <dbReference type="EMBL" id="KAJ2785180.1"/>
    </source>
</evidence>
<feature type="binding site" evidence="6">
    <location>
        <begin position="281"/>
        <end position="282"/>
    </location>
    <ligand>
        <name>S-adenosyl-L-methionine</name>
        <dbReference type="ChEBI" id="CHEBI:59789"/>
    </ligand>
</feature>
<dbReference type="AlphaFoldDB" id="A0A9W8LLS7"/>
<feature type="binding site" evidence="6">
    <location>
        <position position="334"/>
    </location>
    <ligand>
        <name>S-adenosyl-L-methionine</name>
        <dbReference type="ChEBI" id="CHEBI:59789"/>
    </ligand>
</feature>
<dbReference type="Proteomes" id="UP001140172">
    <property type="component" value="Unassembled WGS sequence"/>
</dbReference>
<dbReference type="Pfam" id="PF17285">
    <property type="entry name" value="PRMT5_TIM"/>
    <property type="match status" value="1"/>
</dbReference>
<dbReference type="EMBL" id="JANBUM010000094">
    <property type="protein sequence ID" value="KAJ2785180.1"/>
    <property type="molecule type" value="Genomic_DNA"/>
</dbReference>
<dbReference type="InterPro" id="IPR025799">
    <property type="entry name" value="Arg_MeTrfase"/>
</dbReference>
<organism evidence="11 12">
    <name type="scientific">Coemansia interrupta</name>
    <dbReference type="NCBI Taxonomy" id="1126814"/>
    <lineage>
        <taxon>Eukaryota</taxon>
        <taxon>Fungi</taxon>
        <taxon>Fungi incertae sedis</taxon>
        <taxon>Zoopagomycota</taxon>
        <taxon>Kickxellomycotina</taxon>
        <taxon>Kickxellomycetes</taxon>
        <taxon>Kickxellales</taxon>
        <taxon>Kickxellaceae</taxon>
        <taxon>Coemansia</taxon>
    </lineage>
</organism>